<sequence length="92" mass="10360">MVFWVLIHSSRPPLQYKCCWHGQMYLVQACLLSTPVADQSADSWVTLSSSCIMADDTQDPHSDFSKNIVLDNVFSIIGPPFLALTAFLWPQK</sequence>
<organism evidence="2 3">
    <name type="scientific">Rubroshorea leprosula</name>
    <dbReference type="NCBI Taxonomy" id="152421"/>
    <lineage>
        <taxon>Eukaryota</taxon>
        <taxon>Viridiplantae</taxon>
        <taxon>Streptophyta</taxon>
        <taxon>Embryophyta</taxon>
        <taxon>Tracheophyta</taxon>
        <taxon>Spermatophyta</taxon>
        <taxon>Magnoliopsida</taxon>
        <taxon>eudicotyledons</taxon>
        <taxon>Gunneridae</taxon>
        <taxon>Pentapetalae</taxon>
        <taxon>rosids</taxon>
        <taxon>malvids</taxon>
        <taxon>Malvales</taxon>
        <taxon>Dipterocarpaceae</taxon>
        <taxon>Rubroshorea</taxon>
    </lineage>
</organism>
<feature type="transmembrane region" description="Helical" evidence="1">
    <location>
        <begin position="68"/>
        <end position="89"/>
    </location>
</feature>
<dbReference type="AlphaFoldDB" id="A0AAV5KJ46"/>
<evidence type="ECO:0000313" key="2">
    <source>
        <dbReference type="EMBL" id="GKV24521.1"/>
    </source>
</evidence>
<keyword evidence="1" id="KW-0812">Transmembrane</keyword>
<name>A0AAV5KJ46_9ROSI</name>
<keyword evidence="1" id="KW-1133">Transmembrane helix</keyword>
<keyword evidence="3" id="KW-1185">Reference proteome</keyword>
<proteinExistence type="predicted"/>
<dbReference type="Proteomes" id="UP001054252">
    <property type="component" value="Unassembled WGS sequence"/>
</dbReference>
<keyword evidence="1" id="KW-0472">Membrane</keyword>
<evidence type="ECO:0000313" key="3">
    <source>
        <dbReference type="Proteomes" id="UP001054252"/>
    </source>
</evidence>
<gene>
    <name evidence="2" type="ORF">SLEP1_g34124</name>
</gene>
<comment type="caution">
    <text evidence="2">The sequence shown here is derived from an EMBL/GenBank/DDBJ whole genome shotgun (WGS) entry which is preliminary data.</text>
</comment>
<dbReference type="EMBL" id="BPVZ01000066">
    <property type="protein sequence ID" value="GKV24521.1"/>
    <property type="molecule type" value="Genomic_DNA"/>
</dbReference>
<protein>
    <submittedName>
        <fullName evidence="2">Uncharacterized protein</fullName>
    </submittedName>
</protein>
<reference evidence="2 3" key="1">
    <citation type="journal article" date="2021" name="Commun. Biol.">
        <title>The genome of Shorea leprosula (Dipterocarpaceae) highlights the ecological relevance of drought in aseasonal tropical rainforests.</title>
        <authorList>
            <person name="Ng K.K.S."/>
            <person name="Kobayashi M.J."/>
            <person name="Fawcett J.A."/>
            <person name="Hatakeyama M."/>
            <person name="Paape T."/>
            <person name="Ng C.H."/>
            <person name="Ang C.C."/>
            <person name="Tnah L.H."/>
            <person name="Lee C.T."/>
            <person name="Nishiyama T."/>
            <person name="Sese J."/>
            <person name="O'Brien M.J."/>
            <person name="Copetti D."/>
            <person name="Mohd Noor M.I."/>
            <person name="Ong R.C."/>
            <person name="Putra M."/>
            <person name="Sireger I.Z."/>
            <person name="Indrioko S."/>
            <person name="Kosugi Y."/>
            <person name="Izuno A."/>
            <person name="Isagi Y."/>
            <person name="Lee S.L."/>
            <person name="Shimizu K.K."/>
        </authorList>
    </citation>
    <scope>NUCLEOTIDE SEQUENCE [LARGE SCALE GENOMIC DNA]</scope>
    <source>
        <strain evidence="2">214</strain>
    </source>
</reference>
<accession>A0AAV5KJ46</accession>
<evidence type="ECO:0000256" key="1">
    <source>
        <dbReference type="SAM" id="Phobius"/>
    </source>
</evidence>